<evidence type="ECO:0000313" key="1">
    <source>
        <dbReference type="EMBL" id="MCI57032.1"/>
    </source>
</evidence>
<proteinExistence type="predicted"/>
<dbReference type="Proteomes" id="UP000265520">
    <property type="component" value="Unassembled WGS sequence"/>
</dbReference>
<sequence>MGLNKFTGTIIKSVLAGLEITISRQHLAKLLGIEDYGKKIFEYKSEIYYRQSIKKELYNADQVTGKA</sequence>
<evidence type="ECO:0000313" key="2">
    <source>
        <dbReference type="Proteomes" id="UP000265520"/>
    </source>
</evidence>
<name>A0A392T895_9FABA</name>
<reference evidence="1 2" key="1">
    <citation type="journal article" date="2018" name="Front. Plant Sci.">
        <title>Red Clover (Trifolium pratense) and Zigzag Clover (T. medium) - A Picture of Genomic Similarities and Differences.</title>
        <authorList>
            <person name="Dluhosova J."/>
            <person name="Istvanek J."/>
            <person name="Nedelnik J."/>
            <person name="Repkova J."/>
        </authorList>
    </citation>
    <scope>NUCLEOTIDE SEQUENCE [LARGE SCALE GENOMIC DNA]</scope>
    <source>
        <strain evidence="2">cv. 10/8</strain>
        <tissue evidence="1">Leaf</tissue>
    </source>
</reference>
<feature type="non-terminal residue" evidence="1">
    <location>
        <position position="67"/>
    </location>
</feature>
<dbReference type="EMBL" id="LXQA010522461">
    <property type="protein sequence ID" value="MCI57032.1"/>
    <property type="molecule type" value="Genomic_DNA"/>
</dbReference>
<comment type="caution">
    <text evidence="1">The sequence shown here is derived from an EMBL/GenBank/DDBJ whole genome shotgun (WGS) entry which is preliminary data.</text>
</comment>
<dbReference type="AlphaFoldDB" id="A0A392T895"/>
<keyword evidence="2" id="KW-1185">Reference proteome</keyword>
<organism evidence="1 2">
    <name type="scientific">Trifolium medium</name>
    <dbReference type="NCBI Taxonomy" id="97028"/>
    <lineage>
        <taxon>Eukaryota</taxon>
        <taxon>Viridiplantae</taxon>
        <taxon>Streptophyta</taxon>
        <taxon>Embryophyta</taxon>
        <taxon>Tracheophyta</taxon>
        <taxon>Spermatophyta</taxon>
        <taxon>Magnoliopsida</taxon>
        <taxon>eudicotyledons</taxon>
        <taxon>Gunneridae</taxon>
        <taxon>Pentapetalae</taxon>
        <taxon>rosids</taxon>
        <taxon>fabids</taxon>
        <taxon>Fabales</taxon>
        <taxon>Fabaceae</taxon>
        <taxon>Papilionoideae</taxon>
        <taxon>50 kb inversion clade</taxon>
        <taxon>NPAAA clade</taxon>
        <taxon>Hologalegina</taxon>
        <taxon>IRL clade</taxon>
        <taxon>Trifolieae</taxon>
        <taxon>Trifolium</taxon>
    </lineage>
</organism>
<protein>
    <submittedName>
        <fullName evidence="1">Uncharacterized protein</fullName>
    </submittedName>
</protein>
<accession>A0A392T895</accession>